<geneLocation type="plasmid" evidence="3 4">
    <name>p1</name>
</geneLocation>
<keyword evidence="3" id="KW-0614">Plasmid</keyword>
<evidence type="ECO:0000313" key="4">
    <source>
        <dbReference type="Proteomes" id="UP000298774"/>
    </source>
</evidence>
<dbReference type="AlphaFoldDB" id="A0A4D8QKK4"/>
<evidence type="ECO:0000259" key="2">
    <source>
        <dbReference type="Pfam" id="PF09557"/>
    </source>
</evidence>
<dbReference type="Pfam" id="PF09557">
    <property type="entry name" value="DUF2382"/>
    <property type="match status" value="1"/>
</dbReference>
<dbReference type="InterPro" id="IPR019060">
    <property type="entry name" value="DUF2382"/>
</dbReference>
<evidence type="ECO:0000313" key="3">
    <source>
        <dbReference type="EMBL" id="QCO11518.1"/>
    </source>
</evidence>
<feature type="domain" description="DUF2382" evidence="2">
    <location>
        <begin position="191"/>
        <end position="300"/>
    </location>
</feature>
<dbReference type="InterPro" id="IPR052967">
    <property type="entry name" value="Stress_Response_Assoc"/>
</dbReference>
<dbReference type="Proteomes" id="UP000298774">
    <property type="component" value="Plasmid p1"/>
</dbReference>
<proteinExistence type="predicted"/>
<feature type="compositionally biased region" description="Basic and acidic residues" evidence="1">
    <location>
        <begin position="295"/>
        <end position="304"/>
    </location>
</feature>
<protein>
    <submittedName>
        <fullName evidence="3">DUF2382 domain-containing protein</fullName>
    </submittedName>
</protein>
<sequence length="323" mass="35342">MPGPTNPTRTRLMNKTIIALYDTRADAEAALRDLEAEGFDRSVGEIVSHSDAGGGGGGGFLSRLSNWNVPDTDAHVYAEGMRRGGTLLKLRLDDEDVDRAIAVLERGTVVDIEHRGEAYRSSGWTGYDETAAPYDEASAAEERARYAVGGAGSTAQLGNAAEAFRSVNTTDATTDATMNTGVGSGREEVVPVTEEELSIGKRAVERGVVRVRTYVIETPVEEQVRLRDETVSVERRPIMREVGDVPADAFRERTIEVSETDEEAVVQKRAVIKEEVVIRKDVEERAQTVSDTVRRTEVEVEDSRTGTSRGGVENTVRRDDIER</sequence>
<organism evidence="3 4">
    <name type="scientific">Azospirillum brasilense</name>
    <dbReference type="NCBI Taxonomy" id="192"/>
    <lineage>
        <taxon>Bacteria</taxon>
        <taxon>Pseudomonadati</taxon>
        <taxon>Pseudomonadota</taxon>
        <taxon>Alphaproteobacteria</taxon>
        <taxon>Rhodospirillales</taxon>
        <taxon>Azospirillaceae</taxon>
        <taxon>Azospirillum</taxon>
    </lineage>
</organism>
<evidence type="ECO:0000256" key="1">
    <source>
        <dbReference type="SAM" id="MobiDB-lite"/>
    </source>
</evidence>
<dbReference type="PANTHER" id="PTHR38463:SF1">
    <property type="entry name" value="STRESS RESPONSE PROTEIN YSNF"/>
    <property type="match status" value="1"/>
</dbReference>
<reference evidence="3 4" key="1">
    <citation type="submission" date="2018-09" db="EMBL/GenBank/DDBJ databases">
        <title>Whole genome based analysis of evolution and adaptive divergence in Indian and Brazilian strains of Azospirillum brasilense.</title>
        <authorList>
            <person name="Singh C."/>
            <person name="Tripathi A.K."/>
        </authorList>
    </citation>
    <scope>NUCLEOTIDE SEQUENCE [LARGE SCALE GENOMIC DNA]</scope>
    <source>
        <strain evidence="3 4">MTCC4038</strain>
        <plasmid evidence="3 4">p1</plasmid>
    </source>
</reference>
<accession>A0A4D8QKK4</accession>
<name>A0A4D8QKK4_AZOBR</name>
<gene>
    <name evidence="3" type="ORF">D3868_21325</name>
</gene>
<dbReference type="EMBL" id="CP032340">
    <property type="protein sequence ID" value="QCO11518.1"/>
    <property type="molecule type" value="Genomic_DNA"/>
</dbReference>
<feature type="region of interest" description="Disordered" evidence="1">
    <location>
        <begin position="295"/>
        <end position="323"/>
    </location>
</feature>
<dbReference type="PANTHER" id="PTHR38463">
    <property type="entry name" value="STRESS RESPONSE PROTEIN YSNF"/>
    <property type="match status" value="1"/>
</dbReference>